<dbReference type="RefSeq" id="WP_062908224.1">
    <property type="nucleotide sequence ID" value="NZ_CTEC01000004.1"/>
</dbReference>
<dbReference type="AlphaFoldDB" id="A0A0U1DV65"/>
<keyword evidence="2" id="KW-1185">Reference proteome</keyword>
<protein>
    <submittedName>
        <fullName evidence="1">Uncharacterized protein</fullName>
    </submittedName>
</protein>
<name>A0A0U1DV65_9MYCO</name>
<dbReference type="EMBL" id="CTEC01000004">
    <property type="protein sequence ID" value="CQD23369.1"/>
    <property type="molecule type" value="Genomic_DNA"/>
</dbReference>
<dbReference type="Proteomes" id="UP000199601">
    <property type="component" value="Unassembled WGS sequence"/>
</dbReference>
<gene>
    <name evidence="1" type="ORF">BN000_05834</name>
</gene>
<accession>A0A0U1DV65</accession>
<organism evidence="1 2">
    <name type="scientific">Mycobacterium europaeum</name>
    <dbReference type="NCBI Taxonomy" id="761804"/>
    <lineage>
        <taxon>Bacteria</taxon>
        <taxon>Bacillati</taxon>
        <taxon>Actinomycetota</taxon>
        <taxon>Actinomycetes</taxon>
        <taxon>Mycobacteriales</taxon>
        <taxon>Mycobacteriaceae</taxon>
        <taxon>Mycobacterium</taxon>
        <taxon>Mycobacterium simiae complex</taxon>
    </lineage>
</organism>
<evidence type="ECO:0000313" key="1">
    <source>
        <dbReference type="EMBL" id="CQD23369.1"/>
    </source>
</evidence>
<proteinExistence type="predicted"/>
<sequence length="101" mass="10519">MSDPHTPHIDPEGLGAAIAAWQADVPATVAYPELAAAPDDAATAAVLAAIAHWPGEHTTMARDRDEKATRFAAAASATTRIEGGADDDNAMRIRSIEGVWT</sequence>
<reference evidence="2" key="1">
    <citation type="submission" date="2015-03" db="EMBL/GenBank/DDBJ databases">
        <authorList>
            <person name="Urmite Genomes"/>
        </authorList>
    </citation>
    <scope>NUCLEOTIDE SEQUENCE [LARGE SCALE GENOMIC DNA]</scope>
    <source>
        <strain evidence="2">CSUR P1344</strain>
    </source>
</reference>
<evidence type="ECO:0000313" key="2">
    <source>
        <dbReference type="Proteomes" id="UP000199601"/>
    </source>
</evidence>